<dbReference type="InterPro" id="IPR036188">
    <property type="entry name" value="FAD/NAD-bd_sf"/>
</dbReference>
<dbReference type="Gene3D" id="3.50.50.60">
    <property type="entry name" value="FAD/NAD(P)-binding domain"/>
    <property type="match status" value="1"/>
</dbReference>
<name>A0A4Z1CC42_9ACTN</name>
<dbReference type="GO" id="GO:0005737">
    <property type="term" value="C:cytoplasm"/>
    <property type="evidence" value="ECO:0007669"/>
    <property type="project" value="TreeGrafter"/>
</dbReference>
<dbReference type="Proteomes" id="UP000297496">
    <property type="component" value="Unassembled WGS sequence"/>
</dbReference>
<dbReference type="Gene3D" id="3.30.9.10">
    <property type="entry name" value="D-Amino Acid Oxidase, subunit A, domain 2"/>
    <property type="match status" value="1"/>
</dbReference>
<protein>
    <submittedName>
        <fullName evidence="2">FAD-dependent oxidoreductase</fullName>
    </submittedName>
</protein>
<dbReference type="SUPFAM" id="SSF51905">
    <property type="entry name" value="FAD/NAD(P)-binding domain"/>
    <property type="match status" value="1"/>
</dbReference>
<evidence type="ECO:0000259" key="1">
    <source>
        <dbReference type="Pfam" id="PF01266"/>
    </source>
</evidence>
<organism evidence="2 3">
    <name type="scientific">Nocardioides eburneiflavus</name>
    <dbReference type="NCBI Taxonomy" id="2518372"/>
    <lineage>
        <taxon>Bacteria</taxon>
        <taxon>Bacillati</taxon>
        <taxon>Actinomycetota</taxon>
        <taxon>Actinomycetes</taxon>
        <taxon>Propionibacteriales</taxon>
        <taxon>Nocardioidaceae</taxon>
        <taxon>Nocardioides</taxon>
    </lineage>
</organism>
<evidence type="ECO:0000313" key="2">
    <source>
        <dbReference type="EMBL" id="TGN65196.1"/>
    </source>
</evidence>
<dbReference type="AlphaFoldDB" id="A0A4Z1CC42"/>
<dbReference type="Pfam" id="PF01266">
    <property type="entry name" value="DAO"/>
    <property type="match status" value="1"/>
</dbReference>
<dbReference type="PANTHER" id="PTHR13847:SF285">
    <property type="entry name" value="FAD DEPENDENT OXIDOREDUCTASE DOMAIN-CONTAINING PROTEIN"/>
    <property type="match status" value="1"/>
</dbReference>
<evidence type="ECO:0000313" key="3">
    <source>
        <dbReference type="Proteomes" id="UP000297496"/>
    </source>
</evidence>
<dbReference type="PANTHER" id="PTHR13847">
    <property type="entry name" value="SARCOSINE DEHYDROGENASE-RELATED"/>
    <property type="match status" value="1"/>
</dbReference>
<feature type="domain" description="FAD dependent oxidoreductase" evidence="1">
    <location>
        <begin position="75"/>
        <end position="439"/>
    </location>
</feature>
<dbReference type="OrthoDB" id="9805852at2"/>
<reference evidence="2 3" key="1">
    <citation type="submission" date="2019-04" db="EMBL/GenBank/DDBJ databases">
        <title>Three New Species of Nocardioides, Nocardioides euryhalodurans sp. nov., Nocardioides seonyuensis sp. nov. and Nocardioides eburneoflavus sp. nov. Isolated from Soil.</title>
        <authorList>
            <person name="Roh S.G."/>
            <person name="Lee C."/>
            <person name="Kim M.-K."/>
            <person name="Kim S.B."/>
        </authorList>
    </citation>
    <scope>NUCLEOTIDE SEQUENCE [LARGE SCALE GENOMIC DNA]</scope>
    <source>
        <strain evidence="2 3">MMS17-SY213</strain>
    </source>
</reference>
<dbReference type="InterPro" id="IPR006076">
    <property type="entry name" value="FAD-dep_OxRdtase"/>
</dbReference>
<dbReference type="EMBL" id="SRRO01000001">
    <property type="protein sequence ID" value="TGN65196.1"/>
    <property type="molecule type" value="Genomic_DNA"/>
</dbReference>
<proteinExistence type="predicted"/>
<sequence>MSTTFRQNLFTGGTRLPGTRKGVAVLRDEHPTDRTAGPDALPPEAANRWSRSLWLDGVVGDLNPRRPLSGDHTCDVAIVGAGFAGLWTAYYLKAADPSLRVTLVEAEIAGFGAAGRNGGFVSAGIAGSGARYARASGWDEVLRAERETQRGVDEIGRVIAAEGIDCGYKKEGALNLATTEPQVQRLRARTEAKHRFGLGTDDYRLLTADECADFVRGAGGVLAGSFTPHSARVDPARLARGLAEACERLGVTIYEQTPAEQLGPRVVQCRSGRISADIVIRATEAYTIQERSQRRSFLPLYSLMIATEPLPQETWDELGWRDGMGISDLRHLYYYSQRTIDGRIALGGRGAPYRLSNPLSPENERDASVFQRLCETLREAFPAASQASITHHWGGALAVPRDWCTRLAFDRSSGLGFVGAFGGHGVTAANIMGRTMRDLIMGESTDLTSLPWVGHHTRNWEPEPIRFIASRLIAKTLDASDAYEERTGTPAKRARLVQPFLPPS</sequence>
<comment type="caution">
    <text evidence="2">The sequence shown here is derived from an EMBL/GenBank/DDBJ whole genome shotgun (WGS) entry which is preliminary data.</text>
</comment>
<keyword evidence="3" id="KW-1185">Reference proteome</keyword>
<accession>A0A4Z1CC42</accession>
<gene>
    <name evidence="2" type="ORF">EXE59_15430</name>
</gene>